<dbReference type="PRINTS" id="PR00081">
    <property type="entry name" value="GDHRDH"/>
</dbReference>
<keyword evidence="3" id="KW-0732">Signal</keyword>
<evidence type="ECO:0000256" key="3">
    <source>
        <dbReference type="SAM" id="SignalP"/>
    </source>
</evidence>
<dbReference type="InterPro" id="IPR002347">
    <property type="entry name" value="SDR_fam"/>
</dbReference>
<evidence type="ECO:0000313" key="4">
    <source>
        <dbReference type="EMBL" id="QIW95650.1"/>
    </source>
</evidence>
<protein>
    <recommendedName>
        <fullName evidence="6">Ketoreductase (KR) domain-containing protein</fullName>
    </recommendedName>
</protein>
<feature type="chain" id="PRO_5026137851" description="Ketoreductase (KR) domain-containing protein" evidence="3">
    <location>
        <begin position="18"/>
        <end position="349"/>
    </location>
</feature>
<name>A0A6H0XLY5_9PEZI</name>
<gene>
    <name evidence="4" type="ORF">AMS68_001168</name>
</gene>
<keyword evidence="2" id="KW-0560">Oxidoreductase</keyword>
<organism evidence="4 5">
    <name type="scientific">Peltaster fructicola</name>
    <dbReference type="NCBI Taxonomy" id="286661"/>
    <lineage>
        <taxon>Eukaryota</taxon>
        <taxon>Fungi</taxon>
        <taxon>Dikarya</taxon>
        <taxon>Ascomycota</taxon>
        <taxon>Pezizomycotina</taxon>
        <taxon>Dothideomycetes</taxon>
        <taxon>Dothideomycetes incertae sedis</taxon>
        <taxon>Peltaster</taxon>
    </lineage>
</organism>
<evidence type="ECO:0000313" key="5">
    <source>
        <dbReference type="Proteomes" id="UP000503462"/>
    </source>
</evidence>
<dbReference type="PANTHER" id="PTHR24320">
    <property type="entry name" value="RETINOL DEHYDROGENASE"/>
    <property type="match status" value="1"/>
</dbReference>
<dbReference type="PANTHER" id="PTHR24320:SF152">
    <property type="entry name" value="SHORT-CHAIN DEHYDROGENASE_REDUCTASE FAMILY PROTEIN"/>
    <property type="match status" value="1"/>
</dbReference>
<dbReference type="InterPro" id="IPR036291">
    <property type="entry name" value="NAD(P)-bd_dom_sf"/>
</dbReference>
<dbReference type="Pfam" id="PF00106">
    <property type="entry name" value="adh_short"/>
    <property type="match status" value="1"/>
</dbReference>
<dbReference type="AlphaFoldDB" id="A0A6H0XLY5"/>
<keyword evidence="5" id="KW-1185">Reference proteome</keyword>
<evidence type="ECO:0000256" key="1">
    <source>
        <dbReference type="ARBA" id="ARBA00006484"/>
    </source>
</evidence>
<dbReference type="Gene3D" id="3.40.50.720">
    <property type="entry name" value="NAD(P)-binding Rossmann-like Domain"/>
    <property type="match status" value="1"/>
</dbReference>
<reference evidence="4 5" key="1">
    <citation type="journal article" date="2016" name="Sci. Rep.">
        <title>Peltaster fructicola genome reveals evolution from an invasive phytopathogen to an ectophytic parasite.</title>
        <authorList>
            <person name="Xu C."/>
            <person name="Chen H."/>
            <person name="Gleason M.L."/>
            <person name="Xu J.R."/>
            <person name="Liu H."/>
            <person name="Zhang R."/>
            <person name="Sun G."/>
        </authorList>
    </citation>
    <scope>NUCLEOTIDE SEQUENCE [LARGE SCALE GENOMIC DNA]</scope>
    <source>
        <strain evidence="4 5">LNHT1506</strain>
    </source>
</reference>
<proteinExistence type="inferred from homology"/>
<feature type="signal peptide" evidence="3">
    <location>
        <begin position="1"/>
        <end position="17"/>
    </location>
</feature>
<dbReference type="GO" id="GO:0016491">
    <property type="term" value="F:oxidoreductase activity"/>
    <property type="evidence" value="ECO:0007669"/>
    <property type="project" value="UniProtKB-KW"/>
</dbReference>
<dbReference type="EMBL" id="CP051139">
    <property type="protein sequence ID" value="QIW95650.1"/>
    <property type="molecule type" value="Genomic_DNA"/>
</dbReference>
<evidence type="ECO:0000256" key="2">
    <source>
        <dbReference type="ARBA" id="ARBA00023002"/>
    </source>
</evidence>
<comment type="similarity">
    <text evidence="1">Belongs to the short-chain dehydrogenases/reductases (SDR) family.</text>
</comment>
<dbReference type="OrthoDB" id="542013at2759"/>
<accession>A0A6H0XLY5</accession>
<sequence length="349" mass="38191">MSLLLSAPLLVLRFAYDIFISTLQLLGGRLLPAPRVRDVDLTGKTAIVTGANSGIGLSLAKSLAAQNATVFLACRSIQRGEDAARQISDSSSTEKSKVHVLQLDTSDLSSVRDFAKSWKSSSTAPKQIDILVHNAGISGAPPGTEITKDGFGMIYATNFLGSFLLTSLLESSLSHDARVILTSSFGQYGGIPFRIFDNQGLLPRAEKTGDSGFYAITKSMQIVFAKLLQRRWNEQSNKSSRIAHAFTPGYTYTPIFEKMSALPPAFDPVFWFLKTATMLSTPVDVGAATGLWLCTTDDPAVRNPQDGGKYWDRCVRRLATADLLEATRSQEDFDRLWSTWCKDSGARWE</sequence>
<evidence type="ECO:0008006" key="6">
    <source>
        <dbReference type="Google" id="ProtNLM"/>
    </source>
</evidence>
<dbReference type="SUPFAM" id="SSF51735">
    <property type="entry name" value="NAD(P)-binding Rossmann-fold domains"/>
    <property type="match status" value="1"/>
</dbReference>
<dbReference type="Proteomes" id="UP000503462">
    <property type="component" value="Chromosome 1"/>
</dbReference>